<feature type="domain" description="PH" evidence="2">
    <location>
        <begin position="24"/>
        <end position="159"/>
    </location>
</feature>
<comment type="caution">
    <text evidence="3">The sequence shown here is derived from an EMBL/GenBank/DDBJ whole genome shotgun (WGS) entry which is preliminary data.</text>
</comment>
<feature type="region of interest" description="Disordered" evidence="1">
    <location>
        <begin position="404"/>
        <end position="764"/>
    </location>
</feature>
<feature type="compositionally biased region" description="Polar residues" evidence="1">
    <location>
        <begin position="404"/>
        <end position="417"/>
    </location>
</feature>
<feature type="compositionally biased region" description="Pro residues" evidence="1">
    <location>
        <begin position="689"/>
        <end position="701"/>
    </location>
</feature>
<dbReference type="AlphaFoldDB" id="A0AAN9UV19"/>
<feature type="compositionally biased region" description="Polar residues" evidence="1">
    <location>
        <begin position="450"/>
        <end position="471"/>
    </location>
</feature>
<accession>A0AAN9UV19</accession>
<feature type="compositionally biased region" description="Polar residues" evidence="1">
    <location>
        <begin position="638"/>
        <end position="647"/>
    </location>
</feature>
<feature type="compositionally biased region" description="Low complexity" evidence="1">
    <location>
        <begin position="715"/>
        <end position="724"/>
    </location>
</feature>
<evidence type="ECO:0000313" key="4">
    <source>
        <dbReference type="Proteomes" id="UP001320420"/>
    </source>
</evidence>
<feature type="compositionally biased region" description="Low complexity" evidence="1">
    <location>
        <begin position="526"/>
        <end position="538"/>
    </location>
</feature>
<dbReference type="InterPro" id="IPR011993">
    <property type="entry name" value="PH-like_dom_sf"/>
</dbReference>
<sequence length="764" mass="83559">MDVTEDTIPELQPIFHFLNGHANKLYQEGYFLKLDDQNTHGKPNTDRTWTECFAQLVGTVLSLWDAAELDAAGENGEVLPKFINLTDASIKMSLVNLEEELRVLTEWIKIDSLPTRSDEEQPLQNILSISTAGRNRYLLHFNSRHSLIQWTAGIRLAMFEYSSLQEAYTGALIAGKGKTLPNIGVIMERTRMPAELWVRVRFGAGMPWKRCWCVISPPDEKEYMKLQKEMKKKSPYDRSHPPVLKGNINFYDQKKEGKKHRKMLPIATITDAYSAYALYPQAKSLIDASTLIKIEGDITIHADPPSSTEGFVFIMPEVNPALSGFGAMLKYLFPTWDTFGLYGRPGKLVASVLDARSLMFAMPKSKRYGYLEVLDVSSLILTEGSSSWNEREWRKRLKELTGSRMNTIDESGSSTPPSRKDSNSKRLSFGTGPTSAAKGRVGFSDAPPATRTSRSFSLNSRPPPSESSGQHVPSPLAGSPSRHSRNASDPAFTPQPPPHQDNSYARSPLSGRGPNPAQNFVNDLASTPERTSSESEPTPIREVAALPTLGTPEPVSRPPGFSHAPGEKPANRPHHTPELRRATSRLSSTTLAQLAKAGGVPVGDDVYDKEGADNEDHPGPPPQHRDPRGPPPVLLHANANNDGTSANARPREALADGQFSRAPGPGLPPPPQYALANQRSRSPMNQHMGPPPPGPRGPSPGPRSGTPDMRNPNSRPTTPGNHPPGRGGPPPGGFPPRMPPNMPPQGRGTPPDLFLDRQVLVDKA</sequence>
<name>A0AAN9UV19_9PEZI</name>
<dbReference type="PROSITE" id="PS50003">
    <property type="entry name" value="PH_DOMAIN"/>
    <property type="match status" value="1"/>
</dbReference>
<evidence type="ECO:0000313" key="3">
    <source>
        <dbReference type="EMBL" id="KAK7753727.1"/>
    </source>
</evidence>
<dbReference type="Gene3D" id="2.30.29.30">
    <property type="entry name" value="Pleckstrin-homology domain (PH domain)/Phosphotyrosine-binding domain (PTB)"/>
    <property type="match status" value="1"/>
</dbReference>
<dbReference type="Pfam" id="PF25381">
    <property type="entry name" value="PH_26"/>
    <property type="match status" value="1"/>
</dbReference>
<feature type="compositionally biased region" description="Polar residues" evidence="1">
    <location>
        <begin position="675"/>
        <end position="685"/>
    </location>
</feature>
<dbReference type="Pfam" id="PF00169">
    <property type="entry name" value="PH"/>
    <property type="match status" value="1"/>
</dbReference>
<gene>
    <name evidence="3" type="ORF">SLS62_004351</name>
</gene>
<feature type="compositionally biased region" description="Basic and acidic residues" evidence="1">
    <location>
        <begin position="565"/>
        <end position="581"/>
    </location>
</feature>
<dbReference type="InterPro" id="IPR058155">
    <property type="entry name" value="Skg3/CAF120-like_PH"/>
</dbReference>
<keyword evidence="4" id="KW-1185">Reference proteome</keyword>
<dbReference type="SUPFAM" id="SSF50729">
    <property type="entry name" value="PH domain-like"/>
    <property type="match status" value="1"/>
</dbReference>
<feature type="compositionally biased region" description="Polar residues" evidence="1">
    <location>
        <begin position="516"/>
        <end position="525"/>
    </location>
</feature>
<feature type="compositionally biased region" description="Pro residues" evidence="1">
    <location>
        <begin position="726"/>
        <end position="743"/>
    </location>
</feature>
<organism evidence="3 4">
    <name type="scientific">Diatrype stigma</name>
    <dbReference type="NCBI Taxonomy" id="117547"/>
    <lineage>
        <taxon>Eukaryota</taxon>
        <taxon>Fungi</taxon>
        <taxon>Dikarya</taxon>
        <taxon>Ascomycota</taxon>
        <taxon>Pezizomycotina</taxon>
        <taxon>Sordariomycetes</taxon>
        <taxon>Xylariomycetidae</taxon>
        <taxon>Xylariales</taxon>
        <taxon>Diatrypaceae</taxon>
        <taxon>Diatrype</taxon>
    </lineage>
</organism>
<protein>
    <recommendedName>
        <fullName evidence="2">PH domain-containing protein</fullName>
    </recommendedName>
</protein>
<evidence type="ECO:0000256" key="1">
    <source>
        <dbReference type="SAM" id="MobiDB-lite"/>
    </source>
</evidence>
<dbReference type="InterPro" id="IPR001849">
    <property type="entry name" value="PH_domain"/>
</dbReference>
<dbReference type="FunFam" id="2.30.29.30:FF:000203">
    <property type="entry name" value="PH domain-containing protein"/>
    <property type="match status" value="1"/>
</dbReference>
<evidence type="ECO:0000259" key="2">
    <source>
        <dbReference type="PROSITE" id="PS50003"/>
    </source>
</evidence>
<proteinExistence type="predicted"/>
<dbReference type="SMART" id="SM00233">
    <property type="entry name" value="PH"/>
    <property type="match status" value="1"/>
</dbReference>
<reference evidence="3 4" key="1">
    <citation type="submission" date="2024-02" db="EMBL/GenBank/DDBJ databases">
        <title>De novo assembly and annotation of 12 fungi associated with fruit tree decline syndrome in Ontario, Canada.</title>
        <authorList>
            <person name="Sulman M."/>
            <person name="Ellouze W."/>
            <person name="Ilyukhin E."/>
        </authorList>
    </citation>
    <scope>NUCLEOTIDE SEQUENCE [LARGE SCALE GENOMIC DNA]</scope>
    <source>
        <strain evidence="3 4">M11/M66-122</strain>
    </source>
</reference>
<feature type="compositionally biased region" description="Basic and acidic residues" evidence="1">
    <location>
        <begin position="606"/>
        <end position="628"/>
    </location>
</feature>
<dbReference type="EMBL" id="JAKJXP020000026">
    <property type="protein sequence ID" value="KAK7753727.1"/>
    <property type="molecule type" value="Genomic_DNA"/>
</dbReference>
<dbReference type="Proteomes" id="UP001320420">
    <property type="component" value="Unassembled WGS sequence"/>
</dbReference>